<dbReference type="AlphaFoldDB" id="A0A518BY55"/>
<dbReference type="SUPFAM" id="SSF63446">
    <property type="entry name" value="Type I dockerin domain"/>
    <property type="match status" value="1"/>
</dbReference>
<dbReference type="InterPro" id="IPR036439">
    <property type="entry name" value="Dockerin_dom_sf"/>
</dbReference>
<evidence type="ECO:0000313" key="3">
    <source>
        <dbReference type="Proteomes" id="UP000320386"/>
    </source>
</evidence>
<name>A0A518BY55_9BACT</name>
<reference evidence="2 3" key="1">
    <citation type="submission" date="2019-02" db="EMBL/GenBank/DDBJ databases">
        <title>Deep-cultivation of Planctomycetes and their phenomic and genomic characterization uncovers novel biology.</title>
        <authorList>
            <person name="Wiegand S."/>
            <person name="Jogler M."/>
            <person name="Boedeker C."/>
            <person name="Pinto D."/>
            <person name="Vollmers J."/>
            <person name="Rivas-Marin E."/>
            <person name="Kohn T."/>
            <person name="Peeters S.H."/>
            <person name="Heuer A."/>
            <person name="Rast P."/>
            <person name="Oberbeckmann S."/>
            <person name="Bunk B."/>
            <person name="Jeske O."/>
            <person name="Meyerdierks A."/>
            <person name="Storesund J.E."/>
            <person name="Kallscheuer N."/>
            <person name="Luecker S."/>
            <person name="Lage O.M."/>
            <person name="Pohl T."/>
            <person name="Merkel B.J."/>
            <person name="Hornburger P."/>
            <person name="Mueller R.-W."/>
            <person name="Bruemmer F."/>
            <person name="Labrenz M."/>
            <person name="Spormann A.M."/>
            <person name="Op den Camp H."/>
            <person name="Overmann J."/>
            <person name="Amann R."/>
            <person name="Jetten M.S.M."/>
            <person name="Mascher T."/>
            <person name="Medema M.H."/>
            <person name="Devos D.P."/>
            <person name="Kaster A.-K."/>
            <person name="Ovreas L."/>
            <person name="Rohde M."/>
            <person name="Galperin M.Y."/>
            <person name="Jogler C."/>
        </authorList>
    </citation>
    <scope>NUCLEOTIDE SEQUENCE [LARGE SCALE GENOMIC DNA]</scope>
    <source>
        <strain evidence="2 3">Pan265</strain>
    </source>
</reference>
<sequence precursor="true">MTVFQGNGSGVWLACVMTASLTSGASVAVADDDGLAVAYSNVPWNLPPSGSGYYIGVGYQDFFGGITNGSTAQPFMASASGKLETVGCYLGASFAVESLEVSVHERVAFDVLGPSLGKIEVYSDSMPFNAQQRYDLDFSSRDIELQAGKSYFLRFQTGLPAYAGDAYQLGVLLDSSTVQAENLWISPRIDSRTSYEPFVSASYDSVEVAAELVVASPSGLFDRRRTMTIEPLFDAMVDMAAAQPVVDVSPDRLVTQYVDAGSTTIDRRSFMEYDLSVLPWNAGIVGAKLDADVNLLTTDSTQGHALHYIAAYSGNGVAELTDAEYSGLAVARQIETSALGPVRYDLDLDNLFLGLGTGSILGLSTLGIYGQVGYDSTAYDDGPLLSIEYIPQTIPGDFNEDWELTIADLDMLRYNLGNPDYDLDGDGDSDLDDLTLLVESPNGFDALMGDANLDGSVNLLDLSMLASRFGRAGAWGWSDGNFNADFSVDLLDLSILASHFGQTTVPEPAGLLGLAVIGGVMRRR</sequence>
<feature type="signal peptide" evidence="1">
    <location>
        <begin position="1"/>
        <end position="30"/>
    </location>
</feature>
<dbReference type="GO" id="GO:0000272">
    <property type="term" value="P:polysaccharide catabolic process"/>
    <property type="evidence" value="ECO:0007669"/>
    <property type="project" value="InterPro"/>
</dbReference>
<protein>
    <recommendedName>
        <fullName evidence="4">Dockerin domain-containing protein</fullName>
    </recommendedName>
</protein>
<dbReference type="KEGG" id="mcad:Pan265_17440"/>
<dbReference type="EMBL" id="CP036280">
    <property type="protein sequence ID" value="QDU71886.1"/>
    <property type="molecule type" value="Genomic_DNA"/>
</dbReference>
<dbReference type="OrthoDB" id="279348at2"/>
<organism evidence="2 3">
    <name type="scientific">Mucisphaera calidilacus</name>
    <dbReference type="NCBI Taxonomy" id="2527982"/>
    <lineage>
        <taxon>Bacteria</taxon>
        <taxon>Pseudomonadati</taxon>
        <taxon>Planctomycetota</taxon>
        <taxon>Phycisphaerae</taxon>
        <taxon>Phycisphaerales</taxon>
        <taxon>Phycisphaeraceae</taxon>
        <taxon>Mucisphaera</taxon>
    </lineage>
</organism>
<evidence type="ECO:0008006" key="4">
    <source>
        <dbReference type="Google" id="ProtNLM"/>
    </source>
</evidence>
<proteinExistence type="predicted"/>
<evidence type="ECO:0000256" key="1">
    <source>
        <dbReference type="SAM" id="SignalP"/>
    </source>
</evidence>
<evidence type="ECO:0000313" key="2">
    <source>
        <dbReference type="EMBL" id="QDU71886.1"/>
    </source>
</evidence>
<keyword evidence="3" id="KW-1185">Reference proteome</keyword>
<keyword evidence="1" id="KW-0732">Signal</keyword>
<dbReference type="Gene3D" id="1.10.1330.10">
    <property type="entry name" value="Dockerin domain"/>
    <property type="match status" value="1"/>
</dbReference>
<feature type="chain" id="PRO_5021977912" description="Dockerin domain-containing protein" evidence="1">
    <location>
        <begin position="31"/>
        <end position="524"/>
    </location>
</feature>
<dbReference type="Proteomes" id="UP000320386">
    <property type="component" value="Chromosome"/>
</dbReference>
<gene>
    <name evidence="2" type="ORF">Pan265_17440</name>
</gene>
<dbReference type="RefSeq" id="WP_145446081.1">
    <property type="nucleotide sequence ID" value="NZ_CP036280.1"/>
</dbReference>
<accession>A0A518BY55</accession>